<dbReference type="EMBL" id="RCNU01000012">
    <property type="protein sequence ID" value="RWQ92618.1"/>
    <property type="molecule type" value="Genomic_DNA"/>
</dbReference>
<dbReference type="Gene3D" id="3.40.710.10">
    <property type="entry name" value="DD-peptidase/beta-lactamase superfamily"/>
    <property type="match status" value="1"/>
</dbReference>
<name>A0A443HLD7_BYSSP</name>
<organism evidence="2 3">
    <name type="scientific">Byssochlamys spectabilis</name>
    <name type="common">Paecilomyces variotii</name>
    <dbReference type="NCBI Taxonomy" id="264951"/>
    <lineage>
        <taxon>Eukaryota</taxon>
        <taxon>Fungi</taxon>
        <taxon>Dikarya</taxon>
        <taxon>Ascomycota</taxon>
        <taxon>Pezizomycotina</taxon>
        <taxon>Eurotiomycetes</taxon>
        <taxon>Eurotiomycetidae</taxon>
        <taxon>Eurotiales</taxon>
        <taxon>Thermoascaceae</taxon>
        <taxon>Paecilomyces</taxon>
    </lineage>
</organism>
<dbReference type="RefSeq" id="XP_028482263.1">
    <property type="nucleotide sequence ID" value="XM_028632042.1"/>
</dbReference>
<evidence type="ECO:0000313" key="3">
    <source>
        <dbReference type="Proteomes" id="UP000283841"/>
    </source>
</evidence>
<dbReference type="VEuPathDB" id="FungiDB:C8Q69DRAFT_488279"/>
<dbReference type="Proteomes" id="UP000283841">
    <property type="component" value="Unassembled WGS sequence"/>
</dbReference>
<reference evidence="2 3" key="1">
    <citation type="journal article" date="2018" name="Front. Microbiol.">
        <title>Genomic and genetic insights into a cosmopolitan fungus, Paecilomyces variotii (Eurotiales).</title>
        <authorList>
            <person name="Urquhart A.S."/>
            <person name="Mondo S.J."/>
            <person name="Makela M.R."/>
            <person name="Hane J.K."/>
            <person name="Wiebenga A."/>
            <person name="He G."/>
            <person name="Mihaltcheva S."/>
            <person name="Pangilinan J."/>
            <person name="Lipzen A."/>
            <person name="Barry K."/>
            <person name="de Vries R.P."/>
            <person name="Grigoriev I.V."/>
            <person name="Idnurm A."/>
        </authorList>
    </citation>
    <scope>NUCLEOTIDE SEQUENCE [LARGE SCALE GENOMIC DNA]</scope>
    <source>
        <strain evidence="2 3">CBS 101075</strain>
    </source>
</reference>
<evidence type="ECO:0000313" key="2">
    <source>
        <dbReference type="EMBL" id="RWQ92618.1"/>
    </source>
</evidence>
<proteinExistence type="predicted"/>
<feature type="domain" description="Beta-lactamase-related" evidence="1">
    <location>
        <begin position="15"/>
        <end position="361"/>
    </location>
</feature>
<dbReference type="STRING" id="264951.A0A443HLD7"/>
<sequence length="378" mass="41324">MAEIHGLCKPEFDHVRRIFQERIAQGEELGASLCVDIKGETVIDLWGGHADPAKTRPWEEDTLTVVWSCSKVVCALAAAILIDRGVLDPDEKVSKYWPEFAANGKENITVGHVLSHTSGLPSWEPPITFQEICDTPKSTEKLAQQAPWWTPGQSSGYQLVTHGHLIGELVRRTTGKSLKQFITEEIAEPLGADFRLGLEQKDWSRTADITPPPPMALDRLSPESVARRAFIGAVIEAEESMSLEFRNAEIGASNGFGNARSLCRIGSVISLGGTRDGKTYLSQETIEQMIQERINGQDLVLGKSLRFGLGVGLPAPETISGIPQGRVCFWGGWGGSTIIMDLDRQMTIGYAMNKMASGTLGNANTGAYVEEIYRALDR</sequence>
<gene>
    <name evidence="2" type="ORF">C8Q69DRAFT_488279</name>
</gene>
<dbReference type="Pfam" id="PF00144">
    <property type="entry name" value="Beta-lactamase"/>
    <property type="match status" value="1"/>
</dbReference>
<dbReference type="AlphaFoldDB" id="A0A443HLD7"/>
<dbReference type="InterPro" id="IPR012338">
    <property type="entry name" value="Beta-lactam/transpept-like"/>
</dbReference>
<dbReference type="PANTHER" id="PTHR43319">
    <property type="entry name" value="BETA-LACTAMASE-RELATED"/>
    <property type="match status" value="1"/>
</dbReference>
<dbReference type="PANTHER" id="PTHR43319:SF3">
    <property type="entry name" value="BETA-LACTAMASE-RELATED DOMAIN-CONTAINING PROTEIN"/>
    <property type="match status" value="1"/>
</dbReference>
<accession>A0A443HLD7</accession>
<dbReference type="InterPro" id="IPR052907">
    <property type="entry name" value="Beta-lactamase/esterase"/>
</dbReference>
<dbReference type="InterPro" id="IPR001466">
    <property type="entry name" value="Beta-lactam-related"/>
</dbReference>
<dbReference type="SUPFAM" id="SSF56601">
    <property type="entry name" value="beta-lactamase/transpeptidase-like"/>
    <property type="match status" value="1"/>
</dbReference>
<comment type="caution">
    <text evidence="2">The sequence shown here is derived from an EMBL/GenBank/DDBJ whole genome shotgun (WGS) entry which is preliminary data.</text>
</comment>
<protein>
    <submittedName>
        <fullName evidence="2">Beta-lactamase/transpeptidase-like protein</fullName>
    </submittedName>
</protein>
<dbReference type="GeneID" id="39601319"/>
<evidence type="ECO:0000259" key="1">
    <source>
        <dbReference type="Pfam" id="PF00144"/>
    </source>
</evidence>
<keyword evidence="3" id="KW-1185">Reference proteome</keyword>